<protein>
    <submittedName>
        <fullName evidence="1 2">Methylthioribose-1-phosphate isomerase</fullName>
    </submittedName>
</protein>
<reference evidence="1 3" key="1">
    <citation type="journal article" date="2014" name="BMC Genomics">
        <title>Genome sequence of Anopheles sinensis provides insight into genetics basis of mosquito competence for malaria parasites.</title>
        <authorList>
            <person name="Zhou D."/>
            <person name="Zhang D."/>
            <person name="Ding G."/>
            <person name="Shi L."/>
            <person name="Hou Q."/>
            <person name="Ye Y."/>
            <person name="Xu Y."/>
            <person name="Zhou H."/>
            <person name="Xiong C."/>
            <person name="Li S."/>
            <person name="Yu J."/>
            <person name="Hong S."/>
            <person name="Yu X."/>
            <person name="Zou P."/>
            <person name="Chen C."/>
            <person name="Chang X."/>
            <person name="Wang W."/>
            <person name="Lv Y."/>
            <person name="Sun Y."/>
            <person name="Ma L."/>
            <person name="Shen B."/>
            <person name="Zhu C."/>
        </authorList>
    </citation>
    <scope>NUCLEOTIDE SEQUENCE [LARGE SCALE GENOMIC DNA]</scope>
</reference>
<dbReference type="AlphaFoldDB" id="A0A084W936"/>
<proteinExistence type="predicted"/>
<organism evidence="1">
    <name type="scientific">Anopheles sinensis</name>
    <name type="common">Mosquito</name>
    <dbReference type="NCBI Taxonomy" id="74873"/>
    <lineage>
        <taxon>Eukaryota</taxon>
        <taxon>Metazoa</taxon>
        <taxon>Ecdysozoa</taxon>
        <taxon>Arthropoda</taxon>
        <taxon>Hexapoda</taxon>
        <taxon>Insecta</taxon>
        <taxon>Pterygota</taxon>
        <taxon>Neoptera</taxon>
        <taxon>Endopterygota</taxon>
        <taxon>Diptera</taxon>
        <taxon>Nematocera</taxon>
        <taxon>Culicoidea</taxon>
        <taxon>Culicidae</taxon>
        <taxon>Anophelinae</taxon>
        <taxon>Anopheles</taxon>
    </lineage>
</organism>
<sequence>METKAPRWQATPSARCVPFSILASEHEIRLVANPINCSKSETRMRLQGIHYAKHELQSAVSTGSPQAIKMLKQQLATRDDVAEKWGESVGAAIKINYTKPSAETLGHRSWTKHWPLGWRGDVWQRPAQALSALGRVGFRERPAVKIFLNYGTTLATTGIAFDFVGGLRDTELPYHATLC</sequence>
<evidence type="ECO:0000313" key="1">
    <source>
        <dbReference type="EMBL" id="KFB46730.1"/>
    </source>
</evidence>
<dbReference type="Proteomes" id="UP000030765">
    <property type="component" value="Unassembled WGS sequence"/>
</dbReference>
<dbReference type="GO" id="GO:0016853">
    <property type="term" value="F:isomerase activity"/>
    <property type="evidence" value="ECO:0007669"/>
    <property type="project" value="UniProtKB-KW"/>
</dbReference>
<accession>A0A084W936</accession>
<evidence type="ECO:0000313" key="3">
    <source>
        <dbReference type="Proteomes" id="UP000030765"/>
    </source>
</evidence>
<keyword evidence="3" id="KW-1185">Reference proteome</keyword>
<dbReference type="EMBL" id="ATLV01021594">
    <property type="status" value="NOT_ANNOTATED_CDS"/>
    <property type="molecule type" value="Genomic_DNA"/>
</dbReference>
<keyword evidence="1" id="KW-0413">Isomerase</keyword>
<gene>
    <name evidence="1" type="ORF">ZHAS_00014731</name>
</gene>
<dbReference type="EnsemblMetazoa" id="ASIC014731-RA">
    <property type="protein sequence ID" value="ASIC014731-PA"/>
    <property type="gene ID" value="ASIC014731"/>
</dbReference>
<name>A0A084W936_ANOSI</name>
<evidence type="ECO:0000313" key="2">
    <source>
        <dbReference type="EnsemblMetazoa" id="ASIC014731-PA"/>
    </source>
</evidence>
<dbReference type="VEuPathDB" id="VectorBase:ASIC014731"/>
<reference evidence="2" key="2">
    <citation type="submission" date="2020-05" db="UniProtKB">
        <authorList>
            <consortium name="EnsemblMetazoa"/>
        </authorList>
    </citation>
    <scope>IDENTIFICATION</scope>
</reference>
<dbReference type="EMBL" id="KE525320">
    <property type="protein sequence ID" value="KFB46730.1"/>
    <property type="molecule type" value="Genomic_DNA"/>
</dbReference>